<dbReference type="RefSeq" id="WP_320422518.1">
    <property type="nucleotide sequence ID" value="NZ_JAXCLA010000003.1"/>
</dbReference>
<dbReference type="SMART" id="SM00935">
    <property type="entry name" value="OmpH"/>
    <property type="match status" value="1"/>
</dbReference>
<feature type="signal peptide" evidence="4">
    <location>
        <begin position="1"/>
        <end position="24"/>
    </location>
</feature>
<evidence type="ECO:0000256" key="2">
    <source>
        <dbReference type="PIRNR" id="PIRNR002094"/>
    </source>
</evidence>
<evidence type="ECO:0000256" key="1">
    <source>
        <dbReference type="ARBA" id="ARBA00022729"/>
    </source>
</evidence>
<dbReference type="InterPro" id="IPR024930">
    <property type="entry name" value="Skp_dom_sf"/>
</dbReference>
<dbReference type="PANTHER" id="PTHR35089:SF1">
    <property type="entry name" value="CHAPERONE PROTEIN SKP"/>
    <property type="match status" value="1"/>
</dbReference>
<dbReference type="SUPFAM" id="SSF111384">
    <property type="entry name" value="OmpH-like"/>
    <property type="match status" value="1"/>
</dbReference>
<feature type="compositionally biased region" description="Basic and acidic residues" evidence="3">
    <location>
        <begin position="77"/>
        <end position="89"/>
    </location>
</feature>
<dbReference type="Proteomes" id="UP001285263">
    <property type="component" value="Unassembled WGS sequence"/>
</dbReference>
<dbReference type="InterPro" id="IPR005632">
    <property type="entry name" value="Chaperone_Skp"/>
</dbReference>
<reference evidence="5 6" key="1">
    <citation type="submission" date="2023-11" db="EMBL/GenBank/DDBJ databases">
        <title>Paucibacter sp. nov., isolated from fresh soil in Korea.</title>
        <authorList>
            <person name="Le N.T.T."/>
        </authorList>
    </citation>
    <scope>NUCLEOTIDE SEQUENCE [LARGE SCALE GENOMIC DNA]</scope>
    <source>
        <strain evidence="5 6">R3-3</strain>
    </source>
</reference>
<evidence type="ECO:0000313" key="5">
    <source>
        <dbReference type="EMBL" id="MDY0744602.1"/>
    </source>
</evidence>
<dbReference type="EMBL" id="JAXCLA010000003">
    <property type="protein sequence ID" value="MDY0744602.1"/>
    <property type="molecule type" value="Genomic_DNA"/>
</dbReference>
<organism evidence="5 6">
    <name type="scientific">Roseateles agri</name>
    <dbReference type="NCBI Taxonomy" id="3098619"/>
    <lineage>
        <taxon>Bacteria</taxon>
        <taxon>Pseudomonadati</taxon>
        <taxon>Pseudomonadota</taxon>
        <taxon>Betaproteobacteria</taxon>
        <taxon>Burkholderiales</taxon>
        <taxon>Sphaerotilaceae</taxon>
        <taxon>Roseateles</taxon>
    </lineage>
</organism>
<evidence type="ECO:0000256" key="4">
    <source>
        <dbReference type="SAM" id="SignalP"/>
    </source>
</evidence>
<dbReference type="PIRSF" id="PIRSF002094">
    <property type="entry name" value="OMP26_Skp"/>
    <property type="match status" value="1"/>
</dbReference>
<dbReference type="Pfam" id="PF03938">
    <property type="entry name" value="OmpH"/>
    <property type="match status" value="1"/>
</dbReference>
<sequence length="170" mass="19125">MKTKNLKVLACAGLLCAAAVTAHAQQLKVGYVDVQRVIAESDAGKAAQARLESEFGKRDKDLRDLDMRLHAAADQLEKEAPTLSETERIRRGRSIADQNRDLDRKRREFQEDLEQRKGEENAALNDRVGRALKQVVDAEKFDLILQENVTYAAQRVDISRKVIQAVNAQK</sequence>
<comment type="similarity">
    <text evidence="2">Belongs to the skp family.</text>
</comment>
<feature type="region of interest" description="Disordered" evidence="3">
    <location>
        <begin position="77"/>
        <end position="103"/>
    </location>
</feature>
<dbReference type="Gene3D" id="3.30.910.20">
    <property type="entry name" value="Skp domain"/>
    <property type="match status" value="1"/>
</dbReference>
<proteinExistence type="inferred from homology"/>
<gene>
    <name evidence="5" type="ORF">SNE35_08795</name>
</gene>
<keyword evidence="1 4" id="KW-0732">Signal</keyword>
<accession>A0ABU5DE95</accession>
<name>A0ABU5DE95_9BURK</name>
<evidence type="ECO:0000313" key="6">
    <source>
        <dbReference type="Proteomes" id="UP001285263"/>
    </source>
</evidence>
<comment type="caution">
    <text evidence="5">The sequence shown here is derived from an EMBL/GenBank/DDBJ whole genome shotgun (WGS) entry which is preliminary data.</text>
</comment>
<protein>
    <submittedName>
        <fullName evidence="5">OmpH family outer membrane protein</fullName>
    </submittedName>
</protein>
<keyword evidence="6" id="KW-1185">Reference proteome</keyword>
<dbReference type="PANTHER" id="PTHR35089">
    <property type="entry name" value="CHAPERONE PROTEIN SKP"/>
    <property type="match status" value="1"/>
</dbReference>
<feature type="chain" id="PRO_5046708312" evidence="4">
    <location>
        <begin position="25"/>
        <end position="170"/>
    </location>
</feature>
<evidence type="ECO:0000256" key="3">
    <source>
        <dbReference type="SAM" id="MobiDB-lite"/>
    </source>
</evidence>